<evidence type="ECO:0000256" key="5">
    <source>
        <dbReference type="PROSITE-ProRule" id="PRU00983"/>
    </source>
</evidence>
<dbReference type="Pfam" id="PF16172">
    <property type="entry name" value="DOCK_N"/>
    <property type="match status" value="1"/>
</dbReference>
<feature type="compositionally biased region" description="Basic residues" evidence="6">
    <location>
        <begin position="1953"/>
        <end position="1973"/>
    </location>
</feature>
<dbReference type="Pfam" id="PF20422">
    <property type="entry name" value="DHR-2_Lobe_B"/>
    <property type="match status" value="1"/>
</dbReference>
<feature type="compositionally biased region" description="Low complexity" evidence="6">
    <location>
        <begin position="1814"/>
        <end position="1837"/>
    </location>
</feature>
<feature type="compositionally biased region" description="Low complexity" evidence="6">
    <location>
        <begin position="1896"/>
        <end position="1905"/>
    </location>
</feature>
<evidence type="ECO:0000313" key="9">
    <source>
        <dbReference type="Ensembl" id="ENSGMOP00000038492.1"/>
    </source>
</evidence>
<evidence type="ECO:0000259" key="7">
    <source>
        <dbReference type="PROSITE" id="PS51650"/>
    </source>
</evidence>
<keyword evidence="2" id="KW-0963">Cytoplasm</keyword>
<reference evidence="9" key="2">
    <citation type="submission" date="2025-08" db="UniProtKB">
        <authorList>
            <consortium name="Ensembl"/>
        </authorList>
    </citation>
    <scope>IDENTIFICATION</scope>
</reference>
<comment type="similarity">
    <text evidence="5">Belongs to the DOCK family.</text>
</comment>
<evidence type="ECO:0000256" key="4">
    <source>
        <dbReference type="ARBA" id="ARBA00022658"/>
    </source>
</evidence>
<dbReference type="InterPro" id="IPR046773">
    <property type="entry name" value="DOCKER_Lobe_C"/>
</dbReference>
<keyword evidence="4" id="KW-0344">Guanine-nucleotide releasing factor</keyword>
<dbReference type="InterPro" id="IPR027007">
    <property type="entry name" value="C2_DOCK-type_domain"/>
</dbReference>
<dbReference type="Pfam" id="PF06920">
    <property type="entry name" value="DHR-2_Lobe_A"/>
    <property type="match status" value="1"/>
</dbReference>
<evidence type="ECO:0000313" key="10">
    <source>
        <dbReference type="Proteomes" id="UP000694546"/>
    </source>
</evidence>
<dbReference type="InterPro" id="IPR032376">
    <property type="entry name" value="DOCK_N"/>
</dbReference>
<dbReference type="InterPro" id="IPR046769">
    <property type="entry name" value="DOCKER_Lobe_A"/>
</dbReference>
<dbReference type="PANTHER" id="PTHR45653:SF4">
    <property type="entry name" value="DEDICATOR OF CYTOKINESIS PROTEIN 3"/>
    <property type="match status" value="1"/>
</dbReference>
<dbReference type="Gene3D" id="2.30.30.40">
    <property type="entry name" value="SH3 Domains"/>
    <property type="match status" value="1"/>
</dbReference>
<dbReference type="InterPro" id="IPR037811">
    <property type="entry name" value="C2_Dock-B"/>
</dbReference>
<feature type="compositionally biased region" description="Basic and acidic residues" evidence="6">
    <location>
        <begin position="2015"/>
        <end position="2025"/>
    </location>
</feature>
<feature type="region of interest" description="Disordered" evidence="6">
    <location>
        <begin position="1786"/>
        <end position="1852"/>
    </location>
</feature>
<organism evidence="9 10">
    <name type="scientific">Gadus morhua</name>
    <name type="common">Atlantic cod</name>
    <dbReference type="NCBI Taxonomy" id="8049"/>
    <lineage>
        <taxon>Eukaryota</taxon>
        <taxon>Metazoa</taxon>
        <taxon>Chordata</taxon>
        <taxon>Craniata</taxon>
        <taxon>Vertebrata</taxon>
        <taxon>Euteleostomi</taxon>
        <taxon>Actinopterygii</taxon>
        <taxon>Neopterygii</taxon>
        <taxon>Teleostei</taxon>
        <taxon>Neoteleostei</taxon>
        <taxon>Acanthomorphata</taxon>
        <taxon>Zeiogadaria</taxon>
        <taxon>Gadariae</taxon>
        <taxon>Gadiformes</taxon>
        <taxon>Gadoidei</taxon>
        <taxon>Gadidae</taxon>
        <taxon>Gadus</taxon>
    </lineage>
</organism>
<dbReference type="Gene3D" id="1.20.1270.350">
    <property type="entry name" value="Dedicator of cytokinesis N-terminal subdomain"/>
    <property type="match status" value="1"/>
</dbReference>
<evidence type="ECO:0000256" key="6">
    <source>
        <dbReference type="SAM" id="MobiDB-lite"/>
    </source>
</evidence>
<dbReference type="GO" id="GO:0031267">
    <property type="term" value="F:small GTPase binding"/>
    <property type="evidence" value="ECO:0007669"/>
    <property type="project" value="TreeGrafter"/>
</dbReference>
<dbReference type="InterPro" id="IPR056372">
    <property type="entry name" value="TPR_DOCK"/>
</dbReference>
<dbReference type="GeneTree" id="ENSGT00940000155514"/>
<dbReference type="InterPro" id="IPR043161">
    <property type="entry name" value="DOCK_C_lobe_A"/>
</dbReference>
<comment type="subcellular location">
    <subcellularLocation>
        <location evidence="1">Cytoplasm</location>
    </subcellularLocation>
</comment>
<dbReference type="Proteomes" id="UP000694546">
    <property type="component" value="Chromosome 1"/>
</dbReference>
<dbReference type="Gene3D" id="1.20.58.740">
    <property type="match status" value="1"/>
</dbReference>
<dbReference type="PANTHER" id="PTHR45653">
    <property type="entry name" value="DEDICATOR OF CYTOKINESIS"/>
    <property type="match status" value="1"/>
</dbReference>
<dbReference type="GO" id="GO:0007264">
    <property type="term" value="P:small GTPase-mediated signal transduction"/>
    <property type="evidence" value="ECO:0007669"/>
    <property type="project" value="InterPro"/>
</dbReference>
<dbReference type="Gene3D" id="1.25.40.410">
    <property type="match status" value="1"/>
</dbReference>
<protein>
    <recommendedName>
        <fullName evidence="11">Dedicator of cytokinesis 3</fullName>
    </recommendedName>
</protein>
<keyword evidence="3" id="KW-0597">Phosphoprotein</keyword>
<dbReference type="PROSITE" id="PS51650">
    <property type="entry name" value="C2_DOCK"/>
    <property type="match status" value="1"/>
</dbReference>
<dbReference type="Pfam" id="PF20421">
    <property type="entry name" value="DHR-2_Lobe_C"/>
    <property type="match status" value="1"/>
</dbReference>
<dbReference type="Gene3D" id="2.60.40.150">
    <property type="entry name" value="C2 domain"/>
    <property type="match status" value="1"/>
</dbReference>
<sequence>MESCHYQTKVYFPRLACIRSRRCCPTQEQAAAGVSFRSPVCQALVLEVGETVQILEKCEGRGAAAATLGIFPTGYVHLKKSTVTNRGLCETVVPLEDPIITETTSTLQEWAVLWKQLYVKHKVDLFHKLRHVMNELMDLRRQLIQGHLAQDQTREIKRHITVRLDWGNEHLGLDLVPRKEFEMVDPDQISISELYKMVPFSISLSHCQGDGTRQRHGDSCRVPVSHHLFINLKSFTYNSISEDADVFFFLYDTREAKQISEKFMVRLNKNGGPKNPEKVDRLCALFTDLSSKDLKRDLYIVAQVIRTGRMLLNDSKKGPPHVLYRRPYGCAVLAMTDVFHTITDLKEEKDFVLKIYTCNNENEWFQIHENIIRKSNTKYSAPSTNYGLIISLQLLRGELEQIRRENQAVFSRALALTRKLGFPDVILPGDIRNDLYLTLERGEFERGGKSVQKNIEVTVYVLYADGDTLKDCISLGSGEPNTSEHRSFVLYHNNSPRWSEMVKLPIPIDRFRGSHLRFEFRHCSTKDKGEKKLFGFAFTPLMREDGTTLSDENHELYVYKCDENATFSNQGLYLSMPCCKEDFNSCPNLPANLPFQRSPKETFWVSTLLCSTKLTQNVDLLALLNWKAHPDRVLDILGRLRQISGEEIVKFLRDVLDTLFCLLDDNTDKYGPLVFQSLVFIINLLRDSRFYHFRPVMDSYIQNHFAGALAYKELIRCLKWYMDRSAEVVRQDHIQEAMRALEYLFKFIVQSRILYSRATCGMEEEQFRANIQELFQSIRFVLSLDSRSSETLVFTQAALLNSFPDIFDELLQMFTVQEVAEYVRGTLGSMPSTVDIGQSMDVVKLQSIARTVESRLFYFPESRSILLPVVLHHIHLHLRQQRELLICSGILASIFSIIKTSAMESSVQEEVEMMVESLLDVLLQTLLSIMSKSQAVETSRGQRCPQCTAEITGEYVSCLLSLLRQMSELHFHHLLNNFHSKEELKEFLLKIFCVFRNLMKLTIFPRDWSVMRLLTSHIILVTTQFLSPALHKNFSEADFDFKVWNSFFSLTVLYINQPSLQLEPLTQAKRKKILDKHGDMRVMMGYELFSMWQKLGENKPHFIPGMMGPFLGVTLVPQTEVRNIMIPIFHDMMDWEQRKNGNFKQVEAELMDKLDSMVSDGKGDDNHRELFRCFCFSSLLEKIEQETWRETSISLVTSVTRLMERLLDYRDCIKGEEGENKKISGSNFYKSEVNKEDMYIRYIHKLCDLHLQAEDFTEAAFTLLLYWELLQWEDRALRDFLHYPSQSEWQRKENLSRKILHYFNKGKCWEYGISLCRELAFQYEALYDYQSLSWIRKMEAAYYDNIIEQQRVEPEFFRMGFYGRKFPFFLRNKEFVCRGYDYERLEDFQQRMLGEFPQAIAMQHPNQPDDTILQSDAQYLQIYAVTPVSDITDAPQLERVPERIKSFYRINNVNRFHYDRPFHKGPKDRENEFRSLWIERTTLILSRPLPGISRWAEVERREVVEVSPLENAIYVVENKTQELRTLISQYQHRQHHGNINPLSMCLNGVIDAAVNGGIARYQEAFFDKEYITSHPEDTEKVTQLKDQMQEQVHILGVGLAVHEKLVHPEMRPLHKKLVDQFHMMRTGLHHVSLCVSRISRYCYSLLFPTTVVWQPSPSSSSLSSIRSTSSQVLTSAPSSARGEYITRHPINTLCEPQHTLGRGSMLTIGNNHMQRALLQQVSPCKPCTDPHMNLPEKGETPPSHSHPTLPYVPGSSGIVIMPPVPPRSFPPGHFLMHFDAFHHQNSDPPPALPVRSLRKSPLHPIPGSPTSPQSALGGSNSTLSGSASSGVSSLSESNFGGQYPDTGPIRNDALEPLPSHLWSPPEEYLASPYLHIHYSGPDMDSADPARPFHYRSPASHPQQQPHPHPHSHSHAHGGHHPHQSHPHPHPGMDGHGHGHGHGPQPQLAMPMASHHHHHHQHGAGHGAQHHVPYRRPQLPPAVPPKPYLREGCIPEEDLQPQPVPLPRRIFHPQHGHRDEQAKHPWEQCISEEHEEAQ</sequence>
<reference evidence="9" key="3">
    <citation type="submission" date="2025-09" db="UniProtKB">
        <authorList>
            <consortium name="Ensembl"/>
        </authorList>
    </citation>
    <scope>IDENTIFICATION</scope>
</reference>
<dbReference type="PROSITE" id="PS51651">
    <property type="entry name" value="DOCKER"/>
    <property type="match status" value="1"/>
</dbReference>
<feature type="domain" description="DOCKER" evidence="8">
    <location>
        <begin position="1230"/>
        <end position="1637"/>
    </location>
</feature>
<dbReference type="GO" id="GO:0005886">
    <property type="term" value="C:plasma membrane"/>
    <property type="evidence" value="ECO:0007669"/>
    <property type="project" value="TreeGrafter"/>
</dbReference>
<feature type="domain" description="C2 DOCK-type" evidence="7">
    <location>
        <begin position="432"/>
        <end position="610"/>
    </location>
</feature>
<keyword evidence="10" id="KW-1185">Reference proteome</keyword>
<accession>A0A8C5FI35</accession>
<evidence type="ECO:0000259" key="8">
    <source>
        <dbReference type="PROSITE" id="PS51651"/>
    </source>
</evidence>
<dbReference type="Pfam" id="PF23554">
    <property type="entry name" value="TPR_DOCK"/>
    <property type="match status" value="1"/>
</dbReference>
<dbReference type="Ensembl" id="ENSGMOT00000072204.1">
    <property type="protein sequence ID" value="ENSGMOP00000038492.1"/>
    <property type="gene ID" value="ENSGMOG00000017817.2"/>
</dbReference>
<feature type="region of interest" description="Disordered" evidence="6">
    <location>
        <begin position="1881"/>
        <end position="2037"/>
    </location>
</feature>
<evidence type="ECO:0000256" key="1">
    <source>
        <dbReference type="ARBA" id="ARBA00004496"/>
    </source>
</evidence>
<dbReference type="InterPro" id="IPR027357">
    <property type="entry name" value="DOCKER_dom"/>
</dbReference>
<dbReference type="InterPro" id="IPR043162">
    <property type="entry name" value="DOCK_C_lobe_C"/>
</dbReference>
<dbReference type="GO" id="GO:0005737">
    <property type="term" value="C:cytoplasm"/>
    <property type="evidence" value="ECO:0007669"/>
    <property type="project" value="UniProtKB-SubCell"/>
</dbReference>
<feature type="region of interest" description="Disordered" evidence="6">
    <location>
        <begin position="1728"/>
        <end position="1751"/>
    </location>
</feature>
<dbReference type="InterPro" id="IPR046770">
    <property type="entry name" value="DOCKER_Lobe_B"/>
</dbReference>
<dbReference type="CDD" id="cd08695">
    <property type="entry name" value="C2_Dock-B"/>
    <property type="match status" value="1"/>
</dbReference>
<dbReference type="InterPro" id="IPR035892">
    <property type="entry name" value="C2_domain_sf"/>
</dbReference>
<name>A0A8C5FI35_GADMO</name>
<dbReference type="InterPro" id="IPR042455">
    <property type="entry name" value="DOCK_N_sub1"/>
</dbReference>
<feature type="compositionally biased region" description="Pro residues" evidence="6">
    <location>
        <begin position="1977"/>
        <end position="1986"/>
    </location>
</feature>
<evidence type="ECO:0000256" key="3">
    <source>
        <dbReference type="ARBA" id="ARBA00022553"/>
    </source>
</evidence>
<evidence type="ECO:0008006" key="11">
    <source>
        <dbReference type="Google" id="ProtNLM"/>
    </source>
</evidence>
<feature type="compositionally biased region" description="Basic residues" evidence="6">
    <location>
        <begin position="1907"/>
        <end position="1928"/>
    </location>
</feature>
<dbReference type="Pfam" id="PF14429">
    <property type="entry name" value="DOCK-C2"/>
    <property type="match status" value="1"/>
</dbReference>
<evidence type="ECO:0000256" key="2">
    <source>
        <dbReference type="ARBA" id="ARBA00022490"/>
    </source>
</evidence>
<proteinExistence type="inferred from homology"/>
<dbReference type="GO" id="GO:0005085">
    <property type="term" value="F:guanyl-nucleotide exchange factor activity"/>
    <property type="evidence" value="ECO:0007669"/>
    <property type="project" value="UniProtKB-KW"/>
</dbReference>
<dbReference type="InterPro" id="IPR026791">
    <property type="entry name" value="DOCK"/>
</dbReference>
<reference evidence="9" key="1">
    <citation type="submission" date="2019-07" db="EMBL/GenBank/DDBJ databases">
        <authorList>
            <consortium name="Wellcome Sanger Institute Data Sharing"/>
        </authorList>
    </citation>
    <scope>NUCLEOTIDE SEQUENCE [LARGE SCALE GENOMIC DNA]</scope>
</reference>